<organism evidence="4 5">
    <name type="scientific">Candidatus Doudnabacteria bacterium RIFCSPHIGHO2_01_FULL_46_14</name>
    <dbReference type="NCBI Taxonomy" id="1817824"/>
    <lineage>
        <taxon>Bacteria</taxon>
        <taxon>Candidatus Doudnaibacteriota</taxon>
    </lineage>
</organism>
<feature type="coiled-coil region" evidence="1">
    <location>
        <begin position="58"/>
        <end position="89"/>
    </location>
</feature>
<keyword evidence="3" id="KW-0472">Membrane</keyword>
<evidence type="ECO:0000256" key="2">
    <source>
        <dbReference type="SAM" id="MobiDB-lite"/>
    </source>
</evidence>
<feature type="region of interest" description="Disordered" evidence="2">
    <location>
        <begin position="205"/>
        <end position="238"/>
    </location>
</feature>
<evidence type="ECO:0000256" key="1">
    <source>
        <dbReference type="SAM" id="Coils"/>
    </source>
</evidence>
<proteinExistence type="predicted"/>
<evidence type="ECO:0000256" key="3">
    <source>
        <dbReference type="SAM" id="Phobius"/>
    </source>
</evidence>
<feature type="transmembrane region" description="Helical" evidence="3">
    <location>
        <begin position="150"/>
        <end position="169"/>
    </location>
</feature>
<keyword evidence="3" id="KW-0812">Transmembrane</keyword>
<accession>A0A1F5NJ76</accession>
<keyword evidence="1" id="KW-0175">Coiled coil</keyword>
<evidence type="ECO:0000313" key="5">
    <source>
        <dbReference type="Proteomes" id="UP000176864"/>
    </source>
</evidence>
<reference evidence="4 5" key="1">
    <citation type="journal article" date="2016" name="Nat. Commun.">
        <title>Thousands of microbial genomes shed light on interconnected biogeochemical processes in an aquifer system.</title>
        <authorList>
            <person name="Anantharaman K."/>
            <person name="Brown C.T."/>
            <person name="Hug L.A."/>
            <person name="Sharon I."/>
            <person name="Castelle C.J."/>
            <person name="Probst A.J."/>
            <person name="Thomas B.C."/>
            <person name="Singh A."/>
            <person name="Wilkins M.J."/>
            <person name="Karaoz U."/>
            <person name="Brodie E.L."/>
            <person name="Williams K.H."/>
            <person name="Hubbard S.S."/>
            <person name="Banfield J.F."/>
        </authorList>
    </citation>
    <scope>NUCLEOTIDE SEQUENCE [LARGE SCALE GENOMIC DNA]</scope>
</reference>
<protein>
    <submittedName>
        <fullName evidence="4">Uncharacterized protein</fullName>
    </submittedName>
</protein>
<feature type="transmembrane region" description="Helical" evidence="3">
    <location>
        <begin position="176"/>
        <end position="194"/>
    </location>
</feature>
<dbReference type="Proteomes" id="UP000176864">
    <property type="component" value="Unassembled WGS sequence"/>
</dbReference>
<dbReference type="STRING" id="1817824.A2751_01760"/>
<feature type="compositionally biased region" description="Pro residues" evidence="2">
    <location>
        <begin position="213"/>
        <end position="237"/>
    </location>
</feature>
<name>A0A1F5NJ76_9BACT</name>
<dbReference type="EMBL" id="MFEK01000016">
    <property type="protein sequence ID" value="OGE77761.1"/>
    <property type="molecule type" value="Genomic_DNA"/>
</dbReference>
<sequence>MSNASNSGSPSATPVVHSKRFWKTVGATVLFVVYISVFLVPKLINQLGVYSVFKSEKVVSKLETLQQLEKAAEEARKNAADQLAALIRKYGAERVNLLAAGRDPQDPEIQTLSRKIAEAEAQRPLYTPRVQVGPTLKDDACGQLDSLQVFAAWIAWVVVILASLALIFVGIKKKSLLWTIAGLATIVLTLLFGGDVTREALADPHPNEKCVPPGMPSSVPPTTPTPVPPVPTTPATPTPGRLVLTVHNRIGRDVFIHCQDISGADDGLAGTRRIKPGWHQWVDFISPVPCEIKDSAGDVMPVVTVALDPATGTKTETGAPFTAIAPLTANLEVNVN</sequence>
<keyword evidence="3" id="KW-1133">Transmembrane helix</keyword>
<dbReference type="AlphaFoldDB" id="A0A1F5NJ76"/>
<comment type="caution">
    <text evidence="4">The sequence shown here is derived from an EMBL/GenBank/DDBJ whole genome shotgun (WGS) entry which is preliminary data.</text>
</comment>
<feature type="transmembrane region" description="Helical" evidence="3">
    <location>
        <begin position="21"/>
        <end position="40"/>
    </location>
</feature>
<evidence type="ECO:0000313" key="4">
    <source>
        <dbReference type="EMBL" id="OGE77761.1"/>
    </source>
</evidence>
<gene>
    <name evidence="4" type="ORF">A2751_01760</name>
</gene>